<comment type="caution">
    <text evidence="1">The sequence shown here is derived from an EMBL/GenBank/DDBJ whole genome shotgun (WGS) entry which is preliminary data.</text>
</comment>
<evidence type="ECO:0008006" key="3">
    <source>
        <dbReference type="Google" id="ProtNLM"/>
    </source>
</evidence>
<evidence type="ECO:0000313" key="1">
    <source>
        <dbReference type="EMBL" id="CAF9935956.1"/>
    </source>
</evidence>
<dbReference type="Pfam" id="PF07823">
    <property type="entry name" value="CPDase"/>
    <property type="match status" value="1"/>
</dbReference>
<proteinExistence type="predicted"/>
<dbReference type="InterPro" id="IPR009097">
    <property type="entry name" value="Cyclic_Pdiesterase"/>
</dbReference>
<name>A0A8H3G4D5_9LECA</name>
<keyword evidence="2" id="KW-1185">Reference proteome</keyword>
<dbReference type="InterPro" id="IPR012386">
    <property type="entry name" value="Cyclic-nucl_3Pdiesterase"/>
</dbReference>
<sequence>MPACSLWLLPPGDSPIQSILSELITTKIPSHFPELHNVVFKPHMTLTSDITLPPDVAGNEQAQRWLDSLPLPKKVDPDVRLESLDVGDQYFKKLTLSVYKGSLEDFAAHVRSTVVENGDMATATSWAKGTWAPHVSLMYADIEVTAEKRQEILQVVMNAGIRIGKEYRLLEDGKSGYSGWSGGRIALVETWKELEDWEVVASRAM</sequence>
<dbReference type="GO" id="GO:0004113">
    <property type="term" value="F:2',3'-cyclic-nucleotide 3'-phosphodiesterase activity"/>
    <property type="evidence" value="ECO:0007669"/>
    <property type="project" value="TreeGrafter"/>
</dbReference>
<dbReference type="AlphaFoldDB" id="A0A8H3G4D5"/>
<accession>A0A8H3G4D5</accession>
<dbReference type="PANTHER" id="PTHR28141:SF1">
    <property type="entry name" value="2',3'-CYCLIC-NUCLEOTIDE 3'-PHOSPHODIESTERASE"/>
    <property type="match status" value="1"/>
</dbReference>
<dbReference type="EMBL" id="CAJPDR010000423">
    <property type="protein sequence ID" value="CAF9935956.1"/>
    <property type="molecule type" value="Genomic_DNA"/>
</dbReference>
<dbReference type="SUPFAM" id="SSF55144">
    <property type="entry name" value="LigT-like"/>
    <property type="match status" value="1"/>
</dbReference>
<evidence type="ECO:0000313" key="2">
    <source>
        <dbReference type="Proteomes" id="UP000664203"/>
    </source>
</evidence>
<gene>
    <name evidence="1" type="ORF">ALECFALPRED_006644</name>
</gene>
<dbReference type="Gene3D" id="3.90.1140.10">
    <property type="entry name" value="Cyclic phosphodiesterase"/>
    <property type="match status" value="1"/>
</dbReference>
<dbReference type="PANTHER" id="PTHR28141">
    <property type="entry name" value="2',3'-CYCLIC-NUCLEOTIDE 3'-PHOSPHODIESTERASE"/>
    <property type="match status" value="1"/>
</dbReference>
<dbReference type="Proteomes" id="UP000664203">
    <property type="component" value="Unassembled WGS sequence"/>
</dbReference>
<reference evidence="1" key="1">
    <citation type="submission" date="2021-03" db="EMBL/GenBank/DDBJ databases">
        <authorList>
            <person name="Tagirdzhanova G."/>
        </authorList>
    </citation>
    <scope>NUCLEOTIDE SEQUENCE</scope>
</reference>
<protein>
    <recommendedName>
        <fullName evidence="3">2',3'-cyclic-nucleotide 3'-phosphodiesterase</fullName>
    </recommendedName>
</protein>
<dbReference type="GO" id="GO:0009187">
    <property type="term" value="P:cyclic nucleotide metabolic process"/>
    <property type="evidence" value="ECO:0007669"/>
    <property type="project" value="TreeGrafter"/>
</dbReference>
<dbReference type="OrthoDB" id="514292at2759"/>
<organism evidence="1 2">
    <name type="scientific">Alectoria fallacina</name>
    <dbReference type="NCBI Taxonomy" id="1903189"/>
    <lineage>
        <taxon>Eukaryota</taxon>
        <taxon>Fungi</taxon>
        <taxon>Dikarya</taxon>
        <taxon>Ascomycota</taxon>
        <taxon>Pezizomycotina</taxon>
        <taxon>Lecanoromycetes</taxon>
        <taxon>OSLEUM clade</taxon>
        <taxon>Lecanoromycetidae</taxon>
        <taxon>Lecanorales</taxon>
        <taxon>Lecanorineae</taxon>
        <taxon>Parmeliaceae</taxon>
        <taxon>Alectoria</taxon>
    </lineage>
</organism>